<feature type="transmembrane region" description="Helical" evidence="1">
    <location>
        <begin position="32"/>
        <end position="51"/>
    </location>
</feature>
<feature type="transmembrane region" description="Helical" evidence="1">
    <location>
        <begin position="125"/>
        <end position="149"/>
    </location>
</feature>
<sequence>MSISEKIMQKSDTLNNLILTKWLKQEFLTFEWFFTLFVVLVCYILFFYLVDKKRIVEILLYGSLVGVTYVVYDSIGMFFGFWAVKIAISPVYPNFFGSSLTVAPLIAMILYQYKSPWNSFLRWSILFAGLFVFGYYGFLLSNMGIFVYLKPYAKIIDFCSFLFVIIVPRGIMILLLKKEAQNGNISAENSLSKLIYKQIQRNNN</sequence>
<reference evidence="2 3" key="1">
    <citation type="submission" date="2024-09" db="EMBL/GenBank/DDBJ databases">
        <authorList>
            <person name="Sun Q."/>
            <person name="Mori K."/>
        </authorList>
    </citation>
    <scope>NUCLEOTIDE SEQUENCE [LARGE SCALE GENOMIC DNA]</scope>
    <source>
        <strain evidence="2 3">JCM 11201</strain>
    </source>
</reference>
<evidence type="ECO:0000313" key="3">
    <source>
        <dbReference type="Proteomes" id="UP001589609"/>
    </source>
</evidence>
<gene>
    <name evidence="2" type="ORF">ACFFMS_00090</name>
</gene>
<keyword evidence="3" id="KW-1185">Reference proteome</keyword>
<keyword evidence="1" id="KW-1133">Transmembrane helix</keyword>
<dbReference type="Proteomes" id="UP001589609">
    <property type="component" value="Unassembled WGS sequence"/>
</dbReference>
<feature type="transmembrane region" description="Helical" evidence="1">
    <location>
        <begin position="155"/>
        <end position="176"/>
    </location>
</feature>
<comment type="caution">
    <text evidence="2">The sequence shown here is derived from an EMBL/GenBank/DDBJ whole genome shotgun (WGS) entry which is preliminary data.</text>
</comment>
<keyword evidence="1" id="KW-0812">Transmembrane</keyword>
<protein>
    <submittedName>
        <fullName evidence="2">Uncharacterized protein</fullName>
    </submittedName>
</protein>
<name>A0ABV5W905_9BACI</name>
<dbReference type="EMBL" id="JBHMAF010000001">
    <property type="protein sequence ID" value="MFB9756958.1"/>
    <property type="molecule type" value="Genomic_DNA"/>
</dbReference>
<evidence type="ECO:0000313" key="2">
    <source>
        <dbReference type="EMBL" id="MFB9756958.1"/>
    </source>
</evidence>
<feature type="transmembrane region" description="Helical" evidence="1">
    <location>
        <begin position="95"/>
        <end position="113"/>
    </location>
</feature>
<proteinExistence type="predicted"/>
<accession>A0ABV5W905</accession>
<dbReference type="RefSeq" id="WP_379947181.1">
    <property type="nucleotide sequence ID" value="NZ_JBHMAF010000001.1"/>
</dbReference>
<organism evidence="2 3">
    <name type="scientific">Ectobacillus funiculus</name>
    <dbReference type="NCBI Taxonomy" id="137993"/>
    <lineage>
        <taxon>Bacteria</taxon>
        <taxon>Bacillati</taxon>
        <taxon>Bacillota</taxon>
        <taxon>Bacilli</taxon>
        <taxon>Bacillales</taxon>
        <taxon>Bacillaceae</taxon>
        <taxon>Ectobacillus</taxon>
    </lineage>
</organism>
<feature type="transmembrane region" description="Helical" evidence="1">
    <location>
        <begin position="58"/>
        <end position="83"/>
    </location>
</feature>
<keyword evidence="1" id="KW-0472">Membrane</keyword>
<evidence type="ECO:0000256" key="1">
    <source>
        <dbReference type="SAM" id="Phobius"/>
    </source>
</evidence>